<accession>A0A5B8VF47</accession>
<dbReference type="EMBL" id="CP042435">
    <property type="protein sequence ID" value="QEC70050.1"/>
    <property type="molecule type" value="Genomic_DNA"/>
</dbReference>
<sequence>MKKFFFVLLLLPAVTIAQDISTIAEKTKGMKKYEGLFNFYWDENNGKIFLEVNKLDSEILYQVSLPAGLGSNDIGLDRGLLGDTKIVKFTKVGRKILLLQPNYGYRAVTDNANEKKAVEQSFAQSIIWGFTEIAASHDTILVDATDFLMRDAMNVSNTISRMNQGAYSLDPSRSAMYMERTKDFPLNTEFETTITFVNNSGNAGNYVAAVAPSTEAITLRMHHSFVQLPDNNYKPRVFDPRSSFFDISYYDYSTPVSEPVIKYFVCRHRLEKKYPTAAISEAVKPIVYYVDNGTPEPIRSALLEGAGWWNQAFEAAGFKNAFQVRILPDGADPMDIRYNMINWVHRSTRGWSYGAAVIDPRTGEIIKGNVTLGSLRVRQDYLIAQGLLAPFENGLPKDDKMLKMALARIRQLAAHEVGHTLGLMHNYSASTVERSSVMDYPHPLAALDANGEINLANAYENKIGDWDKTSITWGYSEFSNGTDEQEVLNNILTTAYKKGLRFLTDQDARPASALSPYAHLWDNGSNVIDGLKDVMKVRQQALNKFGENDIRPGTPMAMLEDVLVPVYFGHRYQLEAVTKLVGGLNYNYALRGDGQITTKAISKTEQQKALNAIIDCIDPKILMLPDKIFSLIPPRPAGYNDSRELFNKRTGLAFDALSPAETAADFPLSFLFNAERVSRMEQYAANGGLGVNEMIDTLIKRTWKAPRRTGMEKLIQQQTEQVLLTYMLALSVNNDASYQARADAKKALADLKTFIDAQMKISKDESYTAHLMLALDRMKTPAEAKPTLHEEMPPGAPIGCDIDE</sequence>
<dbReference type="Pfam" id="PF16313">
    <property type="entry name" value="DUF4953"/>
    <property type="match status" value="1"/>
</dbReference>
<evidence type="ECO:0000259" key="4">
    <source>
        <dbReference type="Pfam" id="PF17162"/>
    </source>
</evidence>
<dbReference type="RefSeq" id="WP_147192926.1">
    <property type="nucleotide sequence ID" value="NZ_CP042435.1"/>
</dbReference>
<keyword evidence="6" id="KW-1185">Reference proteome</keyword>
<evidence type="ECO:0000259" key="3">
    <source>
        <dbReference type="Pfam" id="PF17148"/>
    </source>
</evidence>
<dbReference type="OrthoDB" id="9776599at2"/>
<dbReference type="Pfam" id="PF17162">
    <property type="entry name" value="DUF5118"/>
    <property type="match status" value="1"/>
</dbReference>
<dbReference type="CDD" id="cd04276">
    <property type="entry name" value="ZnMc_MMP_like_2"/>
    <property type="match status" value="1"/>
</dbReference>
<dbReference type="InterPro" id="IPR034032">
    <property type="entry name" value="Zn_MMP-like_bac"/>
</dbReference>
<keyword evidence="5" id="KW-0482">Metalloprotease</keyword>
<dbReference type="PANTHER" id="PTHR38478:SF1">
    <property type="entry name" value="ZINC DEPENDENT METALLOPROTEASE DOMAIN LIPOPROTEIN"/>
    <property type="match status" value="1"/>
</dbReference>
<dbReference type="InterPro" id="IPR032534">
    <property type="entry name" value="EcxA_zinc-bd"/>
</dbReference>
<dbReference type="GO" id="GO:0008237">
    <property type="term" value="F:metallopeptidase activity"/>
    <property type="evidence" value="ECO:0007669"/>
    <property type="project" value="UniProtKB-KW"/>
</dbReference>
<feature type="domain" description="DUF5117" evidence="3">
    <location>
        <begin position="82"/>
        <end position="273"/>
    </location>
</feature>
<evidence type="ECO:0000259" key="2">
    <source>
        <dbReference type="Pfam" id="PF16313"/>
    </source>
</evidence>
<keyword evidence="5" id="KW-0645">Protease</keyword>
<protein>
    <submittedName>
        <fullName evidence="5">Zinc-dependent metalloprotease</fullName>
    </submittedName>
</protein>
<keyword evidence="1" id="KW-0732">Signal</keyword>
<evidence type="ECO:0000313" key="6">
    <source>
        <dbReference type="Proteomes" id="UP000321533"/>
    </source>
</evidence>
<name>A0A5B8VF47_9BACT</name>
<dbReference type="SUPFAM" id="SSF55486">
    <property type="entry name" value="Metalloproteases ('zincins'), catalytic domain"/>
    <property type="match status" value="1"/>
</dbReference>
<keyword evidence="5" id="KW-0378">Hydrolase</keyword>
<dbReference type="PANTHER" id="PTHR38478">
    <property type="entry name" value="PEPTIDASE M1A AND M12B"/>
    <property type="match status" value="1"/>
</dbReference>
<feature type="domain" description="DUF5118" evidence="4">
    <location>
        <begin position="22"/>
        <end position="67"/>
    </location>
</feature>
<feature type="chain" id="PRO_5022777032" evidence="1">
    <location>
        <begin position="18"/>
        <end position="804"/>
    </location>
</feature>
<dbReference type="InterPro" id="IPR033413">
    <property type="entry name" value="DUF5117"/>
</dbReference>
<dbReference type="Pfam" id="PF17148">
    <property type="entry name" value="DUF5117"/>
    <property type="match status" value="1"/>
</dbReference>
<evidence type="ECO:0000256" key="1">
    <source>
        <dbReference type="SAM" id="SignalP"/>
    </source>
</evidence>
<gene>
    <name evidence="5" type="ORF">FRZ67_23110</name>
</gene>
<proteinExistence type="predicted"/>
<dbReference type="InterPro" id="IPR033428">
    <property type="entry name" value="DUF5118"/>
</dbReference>
<organism evidence="5 6">
    <name type="scientific">Panacibacter ginsenosidivorans</name>
    <dbReference type="NCBI Taxonomy" id="1813871"/>
    <lineage>
        <taxon>Bacteria</taxon>
        <taxon>Pseudomonadati</taxon>
        <taxon>Bacteroidota</taxon>
        <taxon>Chitinophagia</taxon>
        <taxon>Chitinophagales</taxon>
        <taxon>Chitinophagaceae</taxon>
        <taxon>Panacibacter</taxon>
    </lineage>
</organism>
<dbReference type="GO" id="GO:0006508">
    <property type="term" value="P:proteolysis"/>
    <property type="evidence" value="ECO:0007669"/>
    <property type="project" value="UniProtKB-KW"/>
</dbReference>
<feature type="domain" description="EcxA zinc-binding" evidence="2">
    <location>
        <begin position="398"/>
        <end position="707"/>
    </location>
</feature>
<evidence type="ECO:0000313" key="5">
    <source>
        <dbReference type="EMBL" id="QEC70050.1"/>
    </source>
</evidence>
<dbReference type="Proteomes" id="UP000321533">
    <property type="component" value="Chromosome"/>
</dbReference>
<reference evidence="5 6" key="1">
    <citation type="journal article" date="2016" name="Int. J. Syst. Evol. Microbiol.">
        <title>Panacibacter ginsenosidivorans gen. nov., sp. nov., with ginsenoside converting activity isolated from soil of a ginseng field.</title>
        <authorList>
            <person name="Siddiqi M.Z."/>
            <person name="Muhammad Shafi S."/>
            <person name="Choi K.D."/>
            <person name="Im W.T."/>
        </authorList>
    </citation>
    <scope>NUCLEOTIDE SEQUENCE [LARGE SCALE GENOMIC DNA]</scope>
    <source>
        <strain evidence="5 6">Gsoil1550</strain>
    </source>
</reference>
<feature type="signal peptide" evidence="1">
    <location>
        <begin position="1"/>
        <end position="17"/>
    </location>
</feature>
<dbReference type="KEGG" id="pgin:FRZ67_23110"/>
<dbReference type="AlphaFoldDB" id="A0A5B8VF47"/>